<protein>
    <submittedName>
        <fullName evidence="2">Predicted protein</fullName>
    </submittedName>
</protein>
<proteinExistence type="predicted"/>
<dbReference type="EMBL" id="DS547093">
    <property type="protein sequence ID" value="EDR13644.1"/>
    <property type="molecule type" value="Genomic_DNA"/>
</dbReference>
<dbReference type="HOGENOM" id="CLU_1635682_0_0_1"/>
<name>B0CXC6_LACBS</name>
<sequence>MSGNDIPASLDTPISTAGNERNDHQDDETQQQPSGMPEHGSGEHRSMSPAQPEGGNSTLGSFPAAVATQALCSKMVEDFRSSKISKGVALSRIHTALVDALPEDLSAVEDSFARYLSIVEDHKRHLTQAKQRGDKRSGEDDEHRDDGEPEPESPASTKHASV</sequence>
<dbReference type="Proteomes" id="UP000001194">
    <property type="component" value="Unassembled WGS sequence"/>
</dbReference>
<evidence type="ECO:0000313" key="2">
    <source>
        <dbReference type="EMBL" id="EDR13644.1"/>
    </source>
</evidence>
<organism evidence="3">
    <name type="scientific">Laccaria bicolor (strain S238N-H82 / ATCC MYA-4686)</name>
    <name type="common">Bicoloured deceiver</name>
    <name type="synonym">Laccaria laccata var. bicolor</name>
    <dbReference type="NCBI Taxonomy" id="486041"/>
    <lineage>
        <taxon>Eukaryota</taxon>
        <taxon>Fungi</taxon>
        <taxon>Dikarya</taxon>
        <taxon>Basidiomycota</taxon>
        <taxon>Agaricomycotina</taxon>
        <taxon>Agaricomycetes</taxon>
        <taxon>Agaricomycetidae</taxon>
        <taxon>Agaricales</taxon>
        <taxon>Agaricineae</taxon>
        <taxon>Hydnangiaceae</taxon>
        <taxon>Laccaria</taxon>
    </lineage>
</organism>
<feature type="compositionally biased region" description="Acidic residues" evidence="1">
    <location>
        <begin position="139"/>
        <end position="151"/>
    </location>
</feature>
<dbReference type="InParanoid" id="B0CXC6"/>
<dbReference type="RefSeq" id="XP_001876142.1">
    <property type="nucleotide sequence ID" value="XM_001876107.1"/>
</dbReference>
<dbReference type="STRING" id="486041.B0CXC6"/>
<dbReference type="GeneID" id="6071223"/>
<evidence type="ECO:0000313" key="3">
    <source>
        <dbReference type="Proteomes" id="UP000001194"/>
    </source>
</evidence>
<keyword evidence="3" id="KW-1185">Reference proteome</keyword>
<gene>
    <name evidence="2" type="ORF">LACBIDRAFT_322740</name>
</gene>
<reference evidence="2 3" key="1">
    <citation type="journal article" date="2008" name="Nature">
        <title>The genome of Laccaria bicolor provides insights into mycorrhizal symbiosis.</title>
        <authorList>
            <person name="Martin F."/>
            <person name="Aerts A."/>
            <person name="Ahren D."/>
            <person name="Brun A."/>
            <person name="Danchin E.G.J."/>
            <person name="Duchaussoy F."/>
            <person name="Gibon J."/>
            <person name="Kohler A."/>
            <person name="Lindquist E."/>
            <person name="Pereda V."/>
            <person name="Salamov A."/>
            <person name="Shapiro H.J."/>
            <person name="Wuyts J."/>
            <person name="Blaudez D."/>
            <person name="Buee M."/>
            <person name="Brokstein P."/>
            <person name="Canbaeck B."/>
            <person name="Cohen D."/>
            <person name="Courty P.E."/>
            <person name="Coutinho P.M."/>
            <person name="Delaruelle C."/>
            <person name="Detter J.C."/>
            <person name="Deveau A."/>
            <person name="DiFazio S."/>
            <person name="Duplessis S."/>
            <person name="Fraissinet-Tachet L."/>
            <person name="Lucic E."/>
            <person name="Frey-Klett P."/>
            <person name="Fourrey C."/>
            <person name="Feussner I."/>
            <person name="Gay G."/>
            <person name="Grimwood J."/>
            <person name="Hoegger P.J."/>
            <person name="Jain P."/>
            <person name="Kilaru S."/>
            <person name="Labbe J."/>
            <person name="Lin Y.C."/>
            <person name="Legue V."/>
            <person name="Le Tacon F."/>
            <person name="Marmeisse R."/>
            <person name="Melayah D."/>
            <person name="Montanini B."/>
            <person name="Muratet M."/>
            <person name="Nehls U."/>
            <person name="Niculita-Hirzel H."/>
            <person name="Oudot-Le Secq M.P."/>
            <person name="Peter M."/>
            <person name="Quesneville H."/>
            <person name="Rajashekar B."/>
            <person name="Reich M."/>
            <person name="Rouhier N."/>
            <person name="Schmutz J."/>
            <person name="Yin T."/>
            <person name="Chalot M."/>
            <person name="Henrissat B."/>
            <person name="Kuees U."/>
            <person name="Lucas S."/>
            <person name="Van de Peer Y."/>
            <person name="Podila G.K."/>
            <person name="Polle A."/>
            <person name="Pukkila P.J."/>
            <person name="Richardson P.M."/>
            <person name="Rouze P."/>
            <person name="Sanders I.R."/>
            <person name="Stajich J.E."/>
            <person name="Tunlid A."/>
            <person name="Tuskan G."/>
            <person name="Grigoriev I.V."/>
        </authorList>
    </citation>
    <scope>NUCLEOTIDE SEQUENCE [LARGE SCALE GENOMIC DNA]</scope>
    <source>
        <strain evidence="3">S238N-H82 / ATCC MYA-4686</strain>
    </source>
</reference>
<feature type="region of interest" description="Disordered" evidence="1">
    <location>
        <begin position="1"/>
        <end position="61"/>
    </location>
</feature>
<dbReference type="KEGG" id="lbc:LACBIDRAFT_322740"/>
<accession>B0CXC6</accession>
<evidence type="ECO:0000256" key="1">
    <source>
        <dbReference type="SAM" id="MobiDB-lite"/>
    </source>
</evidence>
<dbReference type="AlphaFoldDB" id="B0CXC6"/>
<feature type="region of interest" description="Disordered" evidence="1">
    <location>
        <begin position="126"/>
        <end position="162"/>
    </location>
</feature>